<keyword evidence="2" id="KW-1185">Reference proteome</keyword>
<comment type="caution">
    <text evidence="1">The sequence shown here is derived from an EMBL/GenBank/DDBJ whole genome shotgun (WGS) entry which is preliminary data.</text>
</comment>
<dbReference type="Proteomes" id="UP001165121">
    <property type="component" value="Unassembled WGS sequence"/>
</dbReference>
<reference evidence="1" key="1">
    <citation type="submission" date="2023-04" db="EMBL/GenBank/DDBJ databases">
        <title>Phytophthora fragariaefolia NBRC 109709.</title>
        <authorList>
            <person name="Ichikawa N."/>
            <person name="Sato H."/>
            <person name="Tonouchi N."/>
        </authorList>
    </citation>
    <scope>NUCLEOTIDE SEQUENCE</scope>
    <source>
        <strain evidence="1">NBRC 109709</strain>
    </source>
</reference>
<evidence type="ECO:0000313" key="2">
    <source>
        <dbReference type="Proteomes" id="UP001165121"/>
    </source>
</evidence>
<gene>
    <name evidence="1" type="ORF">Pfra01_001679100</name>
</gene>
<evidence type="ECO:0000313" key="1">
    <source>
        <dbReference type="EMBL" id="GMF46055.1"/>
    </source>
</evidence>
<proteinExistence type="predicted"/>
<accession>A0A9W6XSQ3</accession>
<dbReference type="AlphaFoldDB" id="A0A9W6XSQ3"/>
<dbReference type="EMBL" id="BSXT01001910">
    <property type="protein sequence ID" value="GMF46055.1"/>
    <property type="molecule type" value="Genomic_DNA"/>
</dbReference>
<organism evidence="1 2">
    <name type="scientific">Phytophthora fragariaefolia</name>
    <dbReference type="NCBI Taxonomy" id="1490495"/>
    <lineage>
        <taxon>Eukaryota</taxon>
        <taxon>Sar</taxon>
        <taxon>Stramenopiles</taxon>
        <taxon>Oomycota</taxon>
        <taxon>Peronosporomycetes</taxon>
        <taxon>Peronosporales</taxon>
        <taxon>Peronosporaceae</taxon>
        <taxon>Phytophthora</taxon>
    </lineage>
</organism>
<protein>
    <submittedName>
        <fullName evidence="1">Unnamed protein product</fullName>
    </submittedName>
</protein>
<sequence>MLYPWVHVSRLKPRTLFPDRPTEDVEVAEDGDFGATILPEDVNSPKEVQDEYEIEPAVALASSFFHFQPYQPRLEDQLAVNTLDFILMKRRGTERHRIGAERHQHQPIQATAMPKAKAWKTVGMDLSPEDAN</sequence>
<name>A0A9W6XSQ3_9STRA</name>